<evidence type="ECO:0000256" key="5">
    <source>
        <dbReference type="PIRSR" id="PIRSR606710-2"/>
    </source>
</evidence>
<accession>I0HA73</accession>
<dbReference type="InterPro" id="IPR023296">
    <property type="entry name" value="Glyco_hydro_beta-prop_sf"/>
</dbReference>
<dbReference type="Gene3D" id="2.60.120.260">
    <property type="entry name" value="Galactose-binding domain-like"/>
    <property type="match status" value="1"/>
</dbReference>
<evidence type="ECO:0000256" key="6">
    <source>
        <dbReference type="RuleBase" id="RU361187"/>
    </source>
</evidence>
<evidence type="ECO:0000256" key="1">
    <source>
        <dbReference type="ARBA" id="ARBA00009865"/>
    </source>
</evidence>
<dbReference type="KEGG" id="ams:AMIS_46900"/>
<dbReference type="PANTHER" id="PTHR42812:SF5">
    <property type="entry name" value="ENDO-ARABINASE"/>
    <property type="match status" value="1"/>
</dbReference>
<evidence type="ECO:0000256" key="4">
    <source>
        <dbReference type="PIRSR" id="PIRSR606710-1"/>
    </source>
</evidence>
<name>I0HA73_ACTM4</name>
<comment type="similarity">
    <text evidence="1 6">Belongs to the glycosyl hydrolase 43 family.</text>
</comment>
<dbReference type="eggNOG" id="COG3507">
    <property type="taxonomic scope" value="Bacteria"/>
</dbReference>
<evidence type="ECO:0000256" key="3">
    <source>
        <dbReference type="ARBA" id="ARBA00023295"/>
    </source>
</evidence>
<dbReference type="InterPro" id="IPR008979">
    <property type="entry name" value="Galactose-bd-like_sf"/>
</dbReference>
<dbReference type="GO" id="GO:0004553">
    <property type="term" value="F:hydrolase activity, hydrolyzing O-glycosyl compounds"/>
    <property type="evidence" value="ECO:0007669"/>
    <property type="project" value="InterPro"/>
</dbReference>
<dbReference type="PANTHER" id="PTHR42812">
    <property type="entry name" value="BETA-XYLOSIDASE"/>
    <property type="match status" value="1"/>
</dbReference>
<dbReference type="Gene3D" id="2.115.10.20">
    <property type="entry name" value="Glycosyl hydrolase domain, family 43"/>
    <property type="match status" value="1"/>
</dbReference>
<dbReference type="Pfam" id="PF16990">
    <property type="entry name" value="CBM_35"/>
    <property type="match status" value="1"/>
</dbReference>
<proteinExistence type="inferred from homology"/>
<organism evidence="8 9">
    <name type="scientific">Actinoplanes missouriensis (strain ATCC 14538 / DSM 43046 / CBS 188.64 / JCM 3121 / NBRC 102363 / NCIMB 12654 / NRRL B-3342 / UNCC 431)</name>
    <dbReference type="NCBI Taxonomy" id="512565"/>
    <lineage>
        <taxon>Bacteria</taxon>
        <taxon>Bacillati</taxon>
        <taxon>Actinomycetota</taxon>
        <taxon>Actinomycetes</taxon>
        <taxon>Micromonosporales</taxon>
        <taxon>Micromonosporaceae</taxon>
        <taxon>Actinoplanes</taxon>
    </lineage>
</organism>
<dbReference type="SUPFAM" id="SSF75005">
    <property type="entry name" value="Arabinanase/levansucrase/invertase"/>
    <property type="match status" value="1"/>
</dbReference>
<dbReference type="Proteomes" id="UP000007882">
    <property type="component" value="Chromosome"/>
</dbReference>
<reference evidence="8 9" key="1">
    <citation type="submission" date="2012-02" db="EMBL/GenBank/DDBJ databases">
        <title>Complete genome sequence of Actinoplanes missouriensis 431 (= NBRC 102363).</title>
        <authorList>
            <person name="Ohnishi Y."/>
            <person name="Ishikawa J."/>
            <person name="Sekine M."/>
            <person name="Hosoyama A."/>
            <person name="Harada T."/>
            <person name="Narita H."/>
            <person name="Hata T."/>
            <person name="Konno Y."/>
            <person name="Tutikane K."/>
            <person name="Fujita N."/>
            <person name="Horinouchi S."/>
            <person name="Hayakawa M."/>
        </authorList>
    </citation>
    <scope>NUCLEOTIDE SEQUENCE [LARGE SCALE GENOMIC DNA]</scope>
    <source>
        <strain evidence="9">ATCC 14538 / DSM 43046 / CBS 188.64 / JCM 3121 / NBRC 102363 / NCIMB 12654 / NRRL B-3342 / UNCC 431</strain>
    </source>
</reference>
<feature type="site" description="Important for catalytic activity, responsible for pKa modulation of the active site Glu and correct orientation of both the proton donor and substrate" evidence="5">
    <location>
        <position position="186"/>
    </location>
</feature>
<dbReference type="HOGENOM" id="CLU_009397_8_2_11"/>
<evidence type="ECO:0000313" key="9">
    <source>
        <dbReference type="Proteomes" id="UP000007882"/>
    </source>
</evidence>
<evidence type="ECO:0000313" key="8">
    <source>
        <dbReference type="EMBL" id="BAL89910.1"/>
    </source>
</evidence>
<dbReference type="InterPro" id="IPR005084">
    <property type="entry name" value="CBM6"/>
</dbReference>
<dbReference type="SUPFAM" id="SSF49785">
    <property type="entry name" value="Galactose-binding domain-like"/>
    <property type="match status" value="1"/>
</dbReference>
<dbReference type="STRING" id="512565.AMIS_46900"/>
<evidence type="ECO:0000256" key="2">
    <source>
        <dbReference type="ARBA" id="ARBA00022801"/>
    </source>
</evidence>
<dbReference type="CDD" id="cd08999">
    <property type="entry name" value="GH43_ABN-like"/>
    <property type="match status" value="1"/>
</dbReference>
<dbReference type="AlphaFoldDB" id="I0HA73"/>
<dbReference type="EMBL" id="AP012319">
    <property type="protein sequence ID" value="BAL89910.1"/>
    <property type="molecule type" value="Genomic_DNA"/>
</dbReference>
<dbReference type="InterPro" id="IPR006710">
    <property type="entry name" value="Glyco_hydro_43"/>
</dbReference>
<gene>
    <name evidence="8" type="ordered locus">AMIS_46900</name>
</gene>
<dbReference type="PATRIC" id="fig|512565.3.peg.4677"/>
<feature type="active site" description="Proton donor" evidence="4">
    <location>
        <position position="245"/>
    </location>
</feature>
<dbReference type="Pfam" id="PF04616">
    <property type="entry name" value="Glyco_hydro_43"/>
    <property type="match status" value="1"/>
</dbReference>
<keyword evidence="3 6" id="KW-0326">Glycosidase</keyword>
<evidence type="ECO:0000259" key="7">
    <source>
        <dbReference type="PROSITE" id="PS51175"/>
    </source>
</evidence>
<keyword evidence="9" id="KW-1185">Reference proteome</keyword>
<protein>
    <submittedName>
        <fullName evidence="8">Putative glycosyl hydrolase</fullName>
    </submittedName>
</protein>
<keyword evidence="2 6" id="KW-0378">Hydrolase</keyword>
<feature type="active site" description="Proton acceptor" evidence="4">
    <location>
        <position position="63"/>
    </location>
</feature>
<dbReference type="GO" id="GO:0005975">
    <property type="term" value="P:carbohydrate metabolic process"/>
    <property type="evidence" value="ECO:0007669"/>
    <property type="project" value="InterPro"/>
</dbReference>
<dbReference type="InterPro" id="IPR051795">
    <property type="entry name" value="Glycosyl_Hydrlase_43"/>
</dbReference>
<dbReference type="PROSITE" id="PS51175">
    <property type="entry name" value="CBM6"/>
    <property type="match status" value="1"/>
</dbReference>
<dbReference type="GO" id="GO:0030246">
    <property type="term" value="F:carbohydrate binding"/>
    <property type="evidence" value="ECO:0007669"/>
    <property type="project" value="InterPro"/>
</dbReference>
<feature type="domain" description="CBM6" evidence="7">
    <location>
        <begin position="352"/>
        <end position="473"/>
    </location>
</feature>
<sequence length="473" mass="50325">MTMMGRSRPRGDLMILSRVRLGSVRLVTAVSATLVLAAGLLTATTTPSAAVVAGPVIDQNFADPDVMKAGRTYYAYATNSDGRNIQWATSTDLVTWTVQGSDALPALGAWADPDWSFPPGGPGDHGVWAPEVFATGPRSFVMWYTAHDRASGKQCIGAATATAPGGPFVPRDTALVCTPEIGGAIDASSYTENGRRYILWKNDGNCCAQDTWLRLQQVSADGLRRVGAETSLIKQNKPFEGTLVEAPTLVKRGGAYVLFYSANFFGDGSYVSSYATSASLRGPYTKASTPLMTTDAFAGTVRGPGGQDVVTGPDGRDRIVFHGWNSGFTYRAMYSQRLDWRGSRPIVEGAKIRYEAEDADFTRANARYAAGGASNGAVVGGIDFADSRVTFTVFVPRAGEYRLYTRYANGSDGGAAGHTLSVNGVPAGTVDYPVTGWDNWRISERTVTLRAGDNTIGYGKGANFAEIDAIDIA</sequence>